<gene>
    <name evidence="2" type="ORF">BSL78_04544</name>
</gene>
<name>A0A2G8LEE1_STIJA</name>
<dbReference type="STRING" id="307972.A0A2G8LEE1"/>
<reference evidence="2 3" key="1">
    <citation type="journal article" date="2017" name="PLoS Biol.">
        <title>The sea cucumber genome provides insights into morphological evolution and visceral regeneration.</title>
        <authorList>
            <person name="Zhang X."/>
            <person name="Sun L."/>
            <person name="Yuan J."/>
            <person name="Sun Y."/>
            <person name="Gao Y."/>
            <person name="Zhang L."/>
            <person name="Li S."/>
            <person name="Dai H."/>
            <person name="Hamel J.F."/>
            <person name="Liu C."/>
            <person name="Yu Y."/>
            <person name="Liu S."/>
            <person name="Lin W."/>
            <person name="Guo K."/>
            <person name="Jin S."/>
            <person name="Xu P."/>
            <person name="Storey K.B."/>
            <person name="Huan P."/>
            <person name="Zhang T."/>
            <person name="Zhou Y."/>
            <person name="Zhang J."/>
            <person name="Lin C."/>
            <person name="Li X."/>
            <person name="Xing L."/>
            <person name="Huo D."/>
            <person name="Sun M."/>
            <person name="Wang L."/>
            <person name="Mercier A."/>
            <person name="Li F."/>
            <person name="Yang H."/>
            <person name="Xiang J."/>
        </authorList>
    </citation>
    <scope>NUCLEOTIDE SEQUENCE [LARGE SCALE GENOMIC DNA]</scope>
    <source>
        <strain evidence="2">Shaxun</strain>
        <tissue evidence="2">Muscle</tissue>
    </source>
</reference>
<dbReference type="Gene3D" id="3.90.215.10">
    <property type="entry name" value="Gamma Fibrinogen, chain A, domain 1"/>
    <property type="match status" value="2"/>
</dbReference>
<feature type="domain" description="Fibrinogen C-terminal" evidence="1">
    <location>
        <begin position="121"/>
        <end position="363"/>
    </location>
</feature>
<dbReference type="SMART" id="SM00186">
    <property type="entry name" value="FBG"/>
    <property type="match status" value="1"/>
</dbReference>
<feature type="domain" description="Fibrinogen C-terminal" evidence="1">
    <location>
        <begin position="1"/>
        <end position="115"/>
    </location>
</feature>
<dbReference type="AlphaFoldDB" id="A0A2G8LEE1"/>
<dbReference type="SUPFAM" id="SSF56496">
    <property type="entry name" value="Fibrinogen C-terminal domain-like"/>
    <property type="match status" value="2"/>
</dbReference>
<dbReference type="GO" id="GO:0005615">
    <property type="term" value="C:extracellular space"/>
    <property type="evidence" value="ECO:0007669"/>
    <property type="project" value="TreeGrafter"/>
</dbReference>
<organism evidence="2 3">
    <name type="scientific">Stichopus japonicus</name>
    <name type="common">Sea cucumber</name>
    <dbReference type="NCBI Taxonomy" id="307972"/>
    <lineage>
        <taxon>Eukaryota</taxon>
        <taxon>Metazoa</taxon>
        <taxon>Echinodermata</taxon>
        <taxon>Eleutherozoa</taxon>
        <taxon>Echinozoa</taxon>
        <taxon>Holothuroidea</taxon>
        <taxon>Aspidochirotacea</taxon>
        <taxon>Aspidochirotida</taxon>
        <taxon>Stichopodidae</taxon>
        <taxon>Apostichopus</taxon>
    </lineage>
</organism>
<dbReference type="Gene3D" id="2.10.25.10">
    <property type="entry name" value="Laminin"/>
    <property type="match status" value="1"/>
</dbReference>
<proteinExistence type="predicted"/>
<dbReference type="SUPFAM" id="SSF57567">
    <property type="entry name" value="Serine protease inhibitors"/>
    <property type="match status" value="1"/>
</dbReference>
<dbReference type="OrthoDB" id="10045365at2759"/>
<dbReference type="InterPro" id="IPR002181">
    <property type="entry name" value="Fibrinogen_a/b/g_C_dom"/>
</dbReference>
<accession>A0A2G8LEE1</accession>
<protein>
    <submittedName>
        <fullName evidence="2">Angiopoietin-4</fullName>
    </submittedName>
</protein>
<dbReference type="EMBL" id="MRZV01000110">
    <property type="protein sequence ID" value="PIK58520.1"/>
    <property type="molecule type" value="Genomic_DNA"/>
</dbReference>
<sequence length="363" mass="41120">MFKIYFCSVTGHTTSRDSSSVNFNRSWSQYQHGFGFLSTDFWLGNEKLSYLTNQADYELRVDIELSNGASFFTTYSGFRITDEWGQYQITHVGGIESNAETSIATCPTNMIYGTYRCQATCEDPNERSGCNSDSVGSEGCTCPAGFLMQGSDCINASECGCFVTEANLVIPVFQRRTDGSTSFYQNWAAYKEGFGDSRNLWLGNEKLHYLTTQKTYKLRFEITTSSGSAKYAEYPEFQIDSESSNYTMNKLADRSSGNTGYYLYYSRGKQFSTYDRDNDACGHVHCAEKHRSGWWHFNHSYYCVSCYSSSSYCDRFQYNGNCHSVCTYDNLNGDYNGGNGEIFSDYSNNCNVRSVEMKIRPSA</sequence>
<dbReference type="PROSITE" id="PS51406">
    <property type="entry name" value="FIBRINOGEN_C_2"/>
    <property type="match status" value="2"/>
</dbReference>
<evidence type="ECO:0000259" key="1">
    <source>
        <dbReference type="PROSITE" id="PS51406"/>
    </source>
</evidence>
<dbReference type="Proteomes" id="UP000230750">
    <property type="component" value="Unassembled WGS sequence"/>
</dbReference>
<dbReference type="CDD" id="cd19941">
    <property type="entry name" value="TIL"/>
    <property type="match status" value="1"/>
</dbReference>
<dbReference type="InterPro" id="IPR036084">
    <property type="entry name" value="Ser_inhib-like_sf"/>
</dbReference>
<evidence type="ECO:0000313" key="2">
    <source>
        <dbReference type="EMBL" id="PIK58520.1"/>
    </source>
</evidence>
<dbReference type="InterPro" id="IPR014716">
    <property type="entry name" value="Fibrinogen_a/b/g_C_1"/>
</dbReference>
<dbReference type="PANTHER" id="PTHR19143">
    <property type="entry name" value="FIBRINOGEN/TENASCIN/ANGIOPOEITIN"/>
    <property type="match status" value="1"/>
</dbReference>
<dbReference type="InterPro" id="IPR050373">
    <property type="entry name" value="Fibrinogen_C-term_domain"/>
</dbReference>
<evidence type="ECO:0000313" key="3">
    <source>
        <dbReference type="Proteomes" id="UP000230750"/>
    </source>
</evidence>
<comment type="caution">
    <text evidence="2">The sequence shown here is derived from an EMBL/GenBank/DDBJ whole genome shotgun (WGS) entry which is preliminary data.</text>
</comment>
<dbReference type="InterPro" id="IPR036056">
    <property type="entry name" value="Fibrinogen-like_C"/>
</dbReference>
<dbReference type="Pfam" id="PF00147">
    <property type="entry name" value="Fibrinogen_C"/>
    <property type="match status" value="2"/>
</dbReference>
<keyword evidence="3" id="KW-1185">Reference proteome</keyword>